<evidence type="ECO:0000313" key="2">
    <source>
        <dbReference type="Proteomes" id="UP000814033"/>
    </source>
</evidence>
<reference evidence="1" key="1">
    <citation type="submission" date="2021-02" db="EMBL/GenBank/DDBJ databases">
        <authorList>
            <consortium name="DOE Joint Genome Institute"/>
            <person name="Ahrendt S."/>
            <person name="Looney B.P."/>
            <person name="Miyauchi S."/>
            <person name="Morin E."/>
            <person name="Drula E."/>
            <person name="Courty P.E."/>
            <person name="Chicoki N."/>
            <person name="Fauchery L."/>
            <person name="Kohler A."/>
            <person name="Kuo A."/>
            <person name="Labutti K."/>
            <person name="Pangilinan J."/>
            <person name="Lipzen A."/>
            <person name="Riley R."/>
            <person name="Andreopoulos W."/>
            <person name="He G."/>
            <person name="Johnson J."/>
            <person name="Barry K.W."/>
            <person name="Grigoriev I.V."/>
            <person name="Nagy L."/>
            <person name="Hibbett D."/>
            <person name="Henrissat B."/>
            <person name="Matheny P.B."/>
            <person name="Labbe J."/>
            <person name="Martin F."/>
        </authorList>
    </citation>
    <scope>NUCLEOTIDE SEQUENCE</scope>
    <source>
        <strain evidence="1">FP105234-sp</strain>
    </source>
</reference>
<gene>
    <name evidence="1" type="ORF">FA95DRAFT_1572504</name>
</gene>
<dbReference type="Proteomes" id="UP000814033">
    <property type="component" value="Unassembled WGS sequence"/>
</dbReference>
<comment type="caution">
    <text evidence="1">The sequence shown here is derived from an EMBL/GenBank/DDBJ whole genome shotgun (WGS) entry which is preliminary data.</text>
</comment>
<protein>
    <submittedName>
        <fullName evidence="1">Uncharacterized protein</fullName>
    </submittedName>
</protein>
<proteinExistence type="predicted"/>
<reference evidence="1" key="2">
    <citation type="journal article" date="2022" name="New Phytol.">
        <title>Evolutionary transition to the ectomycorrhizal habit in the genomes of a hyperdiverse lineage of mushroom-forming fungi.</title>
        <authorList>
            <person name="Looney B."/>
            <person name="Miyauchi S."/>
            <person name="Morin E."/>
            <person name="Drula E."/>
            <person name="Courty P.E."/>
            <person name="Kohler A."/>
            <person name="Kuo A."/>
            <person name="LaButti K."/>
            <person name="Pangilinan J."/>
            <person name="Lipzen A."/>
            <person name="Riley R."/>
            <person name="Andreopoulos W."/>
            <person name="He G."/>
            <person name="Johnson J."/>
            <person name="Nolan M."/>
            <person name="Tritt A."/>
            <person name="Barry K.W."/>
            <person name="Grigoriev I.V."/>
            <person name="Nagy L.G."/>
            <person name="Hibbett D."/>
            <person name="Henrissat B."/>
            <person name="Matheny P.B."/>
            <person name="Labbe J."/>
            <person name="Martin F.M."/>
        </authorList>
    </citation>
    <scope>NUCLEOTIDE SEQUENCE</scope>
    <source>
        <strain evidence="1">FP105234-sp</strain>
    </source>
</reference>
<dbReference type="EMBL" id="MU275904">
    <property type="protein sequence ID" value="KAI0047460.1"/>
    <property type="molecule type" value="Genomic_DNA"/>
</dbReference>
<accession>A0ACB8RV09</accession>
<evidence type="ECO:0000313" key="1">
    <source>
        <dbReference type="EMBL" id="KAI0047460.1"/>
    </source>
</evidence>
<name>A0ACB8RV09_9AGAM</name>
<organism evidence="1 2">
    <name type="scientific">Auriscalpium vulgare</name>
    <dbReference type="NCBI Taxonomy" id="40419"/>
    <lineage>
        <taxon>Eukaryota</taxon>
        <taxon>Fungi</taxon>
        <taxon>Dikarya</taxon>
        <taxon>Basidiomycota</taxon>
        <taxon>Agaricomycotina</taxon>
        <taxon>Agaricomycetes</taxon>
        <taxon>Russulales</taxon>
        <taxon>Auriscalpiaceae</taxon>
        <taxon>Auriscalpium</taxon>
    </lineage>
</organism>
<sequence length="352" mass="39577">MVTLSNDVHVEIIDWVYRNSQHVTIEYKTLCACSLVSKGWTAPSQRLLFRYIDCSRLRFSHIVHLLHALQGNPLLGTYVRFLEDALSSAVTWAAATNDTLALLALCPNLNALSLLVVIDLVSDVISVVKRMDGIGSQLKHLRIGGTPERIAPFIHLWPNLQPLEVYDSFGESDLSELSSPLKTPRSAVVNLEFLTIARWILEAADTSALRELDASGVDWDNLLCLDAFIKPALENLTTLFLDHSLPPQAVINRFVRLEKLVIAARPGLAGVVLPRTLLHVGYHAVRKDDRAPLRYLLDALQVLPVLRLITATRALSPEDLADLTRACDEMRVDFLLYRDCRMFPRFRNVDWI</sequence>
<keyword evidence="2" id="KW-1185">Reference proteome</keyword>